<dbReference type="Proteomes" id="UP001596407">
    <property type="component" value="Unassembled WGS sequence"/>
</dbReference>
<evidence type="ECO:0000313" key="2">
    <source>
        <dbReference type="EMBL" id="MFC7079964.1"/>
    </source>
</evidence>
<feature type="region of interest" description="Disordered" evidence="1">
    <location>
        <begin position="1"/>
        <end position="166"/>
    </location>
</feature>
<protein>
    <submittedName>
        <fullName evidence="2">Uncharacterized protein</fullName>
    </submittedName>
</protein>
<feature type="compositionally biased region" description="Basic and acidic residues" evidence="1">
    <location>
        <begin position="126"/>
        <end position="166"/>
    </location>
</feature>
<dbReference type="EMBL" id="JBHSZH010000005">
    <property type="protein sequence ID" value="MFC7079964.1"/>
    <property type="molecule type" value="Genomic_DNA"/>
</dbReference>
<keyword evidence="3" id="KW-1185">Reference proteome</keyword>
<dbReference type="AlphaFoldDB" id="A0ABD5WPH8"/>
<comment type="caution">
    <text evidence="2">The sequence shown here is derived from an EMBL/GenBank/DDBJ whole genome shotgun (WGS) entry which is preliminary data.</text>
</comment>
<accession>A0ABD5WPH8</accession>
<proteinExistence type="predicted"/>
<name>A0ABD5WPH8_9EURY</name>
<feature type="compositionally biased region" description="Basic and acidic residues" evidence="1">
    <location>
        <begin position="74"/>
        <end position="83"/>
    </location>
</feature>
<evidence type="ECO:0000313" key="3">
    <source>
        <dbReference type="Proteomes" id="UP001596407"/>
    </source>
</evidence>
<feature type="compositionally biased region" description="Basic and acidic residues" evidence="1">
    <location>
        <begin position="1"/>
        <end position="62"/>
    </location>
</feature>
<organism evidence="2 3">
    <name type="scientific">Halorussus caseinilyticus</name>
    <dbReference type="NCBI Taxonomy" id="3034025"/>
    <lineage>
        <taxon>Archaea</taxon>
        <taxon>Methanobacteriati</taxon>
        <taxon>Methanobacteriota</taxon>
        <taxon>Stenosarchaea group</taxon>
        <taxon>Halobacteria</taxon>
        <taxon>Halobacteriales</taxon>
        <taxon>Haladaptataceae</taxon>
        <taxon>Halorussus</taxon>
    </lineage>
</organism>
<reference evidence="2 3" key="1">
    <citation type="journal article" date="2019" name="Int. J. Syst. Evol. Microbiol.">
        <title>The Global Catalogue of Microorganisms (GCM) 10K type strain sequencing project: providing services to taxonomists for standard genome sequencing and annotation.</title>
        <authorList>
            <consortium name="The Broad Institute Genomics Platform"/>
            <consortium name="The Broad Institute Genome Sequencing Center for Infectious Disease"/>
            <person name="Wu L."/>
            <person name="Ma J."/>
        </authorList>
    </citation>
    <scope>NUCLEOTIDE SEQUENCE [LARGE SCALE GENOMIC DNA]</scope>
    <source>
        <strain evidence="2 3">DT72</strain>
    </source>
</reference>
<gene>
    <name evidence="2" type="ORF">ACFQJ6_07360</name>
</gene>
<dbReference type="RefSeq" id="WP_276278916.1">
    <property type="nucleotide sequence ID" value="NZ_CP119809.1"/>
</dbReference>
<dbReference type="GeneID" id="79303464"/>
<sequence>MANPHREQRRREAANEDRLHESGETRRGDHPADERHTNEYGDAADRDRERRARQLRHDETGHGHANRWGSNRTTETETTHSDTESPNAGSQRGSHREDGISGRITGQRGETTRHSDPSDSSFREGTGGEREHRHGGREGTSERDRRYGSRRGHGSERDTERRHSSR</sequence>
<evidence type="ECO:0000256" key="1">
    <source>
        <dbReference type="SAM" id="MobiDB-lite"/>
    </source>
</evidence>